<reference evidence="9 10" key="1">
    <citation type="submission" date="2016-11" db="EMBL/GenBank/DDBJ databases">
        <authorList>
            <person name="Jaros S."/>
            <person name="Januszkiewicz K."/>
            <person name="Wedrychowicz H."/>
        </authorList>
    </citation>
    <scope>NUCLEOTIDE SEQUENCE [LARGE SCALE GENOMIC DNA]</scope>
    <source>
        <strain evidence="9 10">DSM 21864</strain>
    </source>
</reference>
<keyword evidence="3 7" id="KW-0732">Signal</keyword>
<dbReference type="InterPro" id="IPR000297">
    <property type="entry name" value="PPIase_PpiC"/>
</dbReference>
<evidence type="ECO:0000313" key="10">
    <source>
        <dbReference type="Proteomes" id="UP000184080"/>
    </source>
</evidence>
<evidence type="ECO:0000256" key="6">
    <source>
        <dbReference type="PROSITE-ProRule" id="PRU00278"/>
    </source>
</evidence>
<evidence type="ECO:0000256" key="5">
    <source>
        <dbReference type="ARBA" id="ARBA00023235"/>
    </source>
</evidence>
<dbReference type="Pfam" id="PF13624">
    <property type="entry name" value="SurA_N_3"/>
    <property type="match status" value="1"/>
</dbReference>
<dbReference type="Pfam" id="PF13145">
    <property type="entry name" value="Rotamase_2"/>
    <property type="match status" value="1"/>
</dbReference>
<dbReference type="Gene3D" id="1.10.4030.10">
    <property type="entry name" value="Porin chaperone SurA, peptide-binding domain"/>
    <property type="match status" value="1"/>
</dbReference>
<dbReference type="STRING" id="1121298.SAMN05444401_3655"/>
<dbReference type="InterPro" id="IPR027304">
    <property type="entry name" value="Trigger_fact/SurA_dom_sf"/>
</dbReference>
<feature type="signal peptide" evidence="7">
    <location>
        <begin position="1"/>
        <end position="21"/>
    </location>
</feature>
<dbReference type="Gene3D" id="3.10.50.40">
    <property type="match status" value="1"/>
</dbReference>
<proteinExistence type="predicted"/>
<evidence type="ECO:0000256" key="4">
    <source>
        <dbReference type="ARBA" id="ARBA00023110"/>
    </source>
</evidence>
<dbReference type="RefSeq" id="WP_073010075.1">
    <property type="nucleotide sequence ID" value="NZ_FQZO01000007.1"/>
</dbReference>
<dbReference type="NCBIfam" id="NF000809">
    <property type="entry name" value="PRK00059.1"/>
    <property type="match status" value="1"/>
</dbReference>
<dbReference type="OrthoDB" id="14196at2"/>
<dbReference type="PANTHER" id="PTHR47245:SF1">
    <property type="entry name" value="FOLDASE PROTEIN PRSA"/>
    <property type="match status" value="1"/>
</dbReference>
<gene>
    <name evidence="9" type="ORF">SAMN05444401_3655</name>
</gene>
<protein>
    <recommendedName>
        <fullName evidence="2">peptidylprolyl isomerase</fullName>
        <ecNumber evidence="2">5.2.1.8</ecNumber>
    </recommendedName>
</protein>
<feature type="chain" id="PRO_5038530243" description="peptidylprolyl isomerase" evidence="7">
    <location>
        <begin position="22"/>
        <end position="337"/>
    </location>
</feature>
<dbReference type="SUPFAM" id="SSF109998">
    <property type="entry name" value="Triger factor/SurA peptide-binding domain-like"/>
    <property type="match status" value="1"/>
</dbReference>
<evidence type="ECO:0000256" key="7">
    <source>
        <dbReference type="SAM" id="SignalP"/>
    </source>
</evidence>
<keyword evidence="4 6" id="KW-0697">Rotamase</keyword>
<sequence length="337" mass="38285">MKNIKKLVSITVAGLMALSLAGCNLVEKTPEAIQNTVLAKIGNDKITKGQLDERMVPVIDSLKKQYGDDYLKNEQAKEAFKQQQTQNLDNMVSEKIFLQKAKDLKLVPEEAKLQEEVDAKLKEIKAMYGNDDAQFKEALKAANFTEDSVKVYLKDQVIMTKVLDDMFKDIKITDEAIQKYYDENKDQFTQKPGAKLAHILVKTEDEAKDIKNQLNKGAKFEDLAKKYGTDGTKDVGGDLGFIEYDTKDYDADFMKGAKDLKEGEISGPVKTQHGFHLIKATEIKTEPKVTELSAVKDDIKDYLTTKEKNDVYTKKLEEWKKELKVKMYSEKLDEVNK</sequence>
<dbReference type="GO" id="GO:0003755">
    <property type="term" value="F:peptidyl-prolyl cis-trans isomerase activity"/>
    <property type="evidence" value="ECO:0007669"/>
    <property type="project" value="UniProtKB-KW"/>
</dbReference>
<organism evidence="9 10">
    <name type="scientific">Clostridium amylolyticum</name>
    <dbReference type="NCBI Taxonomy" id="1121298"/>
    <lineage>
        <taxon>Bacteria</taxon>
        <taxon>Bacillati</taxon>
        <taxon>Bacillota</taxon>
        <taxon>Clostridia</taxon>
        <taxon>Eubacteriales</taxon>
        <taxon>Clostridiaceae</taxon>
        <taxon>Clostridium</taxon>
    </lineage>
</organism>
<dbReference type="Proteomes" id="UP000184080">
    <property type="component" value="Unassembled WGS sequence"/>
</dbReference>
<evidence type="ECO:0000313" key="9">
    <source>
        <dbReference type="EMBL" id="SHJ70962.1"/>
    </source>
</evidence>
<dbReference type="PROSITE" id="PS51257">
    <property type="entry name" value="PROKAR_LIPOPROTEIN"/>
    <property type="match status" value="1"/>
</dbReference>
<evidence type="ECO:0000259" key="8">
    <source>
        <dbReference type="PROSITE" id="PS50198"/>
    </source>
</evidence>
<name>A0A1M6LIF4_9CLOT</name>
<evidence type="ECO:0000256" key="1">
    <source>
        <dbReference type="ARBA" id="ARBA00000971"/>
    </source>
</evidence>
<dbReference type="InterPro" id="IPR050245">
    <property type="entry name" value="PrsA_foldase"/>
</dbReference>
<dbReference type="PANTHER" id="PTHR47245">
    <property type="entry name" value="PEPTIDYLPROLYL ISOMERASE"/>
    <property type="match status" value="1"/>
</dbReference>
<feature type="domain" description="PpiC" evidence="8">
    <location>
        <begin position="191"/>
        <end position="282"/>
    </location>
</feature>
<keyword evidence="10" id="KW-1185">Reference proteome</keyword>
<dbReference type="SUPFAM" id="SSF54534">
    <property type="entry name" value="FKBP-like"/>
    <property type="match status" value="1"/>
</dbReference>
<dbReference type="PROSITE" id="PS50198">
    <property type="entry name" value="PPIC_PPIASE_2"/>
    <property type="match status" value="1"/>
</dbReference>
<dbReference type="InterPro" id="IPR046357">
    <property type="entry name" value="PPIase_dom_sf"/>
</dbReference>
<keyword evidence="5 6" id="KW-0413">Isomerase</keyword>
<dbReference type="EMBL" id="FQZO01000007">
    <property type="protein sequence ID" value="SHJ70962.1"/>
    <property type="molecule type" value="Genomic_DNA"/>
</dbReference>
<comment type="catalytic activity">
    <reaction evidence="1">
        <text>[protein]-peptidylproline (omega=180) = [protein]-peptidylproline (omega=0)</text>
        <dbReference type="Rhea" id="RHEA:16237"/>
        <dbReference type="Rhea" id="RHEA-COMP:10747"/>
        <dbReference type="Rhea" id="RHEA-COMP:10748"/>
        <dbReference type="ChEBI" id="CHEBI:83833"/>
        <dbReference type="ChEBI" id="CHEBI:83834"/>
        <dbReference type="EC" id="5.2.1.8"/>
    </reaction>
</comment>
<evidence type="ECO:0000256" key="2">
    <source>
        <dbReference type="ARBA" id="ARBA00013194"/>
    </source>
</evidence>
<accession>A0A1M6LIF4</accession>
<dbReference type="EC" id="5.2.1.8" evidence="2"/>
<evidence type="ECO:0000256" key="3">
    <source>
        <dbReference type="ARBA" id="ARBA00022729"/>
    </source>
</evidence>
<dbReference type="AlphaFoldDB" id="A0A1M6LIF4"/>